<dbReference type="Gene3D" id="3.40.630.40">
    <property type="entry name" value="Zn-dependent exopeptidases"/>
    <property type="match status" value="1"/>
</dbReference>
<dbReference type="RefSeq" id="WP_340273427.1">
    <property type="nucleotide sequence ID" value="NZ_JBAKIA010000004.1"/>
</dbReference>
<accession>A0ABU8THX8</accession>
<protein>
    <submittedName>
        <fullName evidence="1">N-formylglutamate amidohydrolase</fullName>
    </submittedName>
</protein>
<dbReference type="Pfam" id="PF05013">
    <property type="entry name" value="FGase"/>
    <property type="match status" value="1"/>
</dbReference>
<sequence>MTGAASLFSPLVPLPEDITGVLSVTTPSSPQIPLVFDSPHSGTDIPSEFRPAVDAATVLMSSDTHVDDLFSAAPNHGAPLLQAHFPRSFLDPNRSLSDMDRQMLAGDWPHYVRDSSTAKRGMGIIWRNAWGETPMYSAPMPVAEAEERIRRYWVPYHSALRQLLDGAFAQYRCVWHMDCHSMTNGGHAMSSDGPGTSRADICIGDMNSTSASAEFTTLLREVLEADGFSVAMNKPFRGAELTEAYSNPAINRHSVQFEINRRLYMNEETRERSPNYSAFKAAIDNLVARVAAYVKEQLI</sequence>
<dbReference type="SUPFAM" id="SSF53187">
    <property type="entry name" value="Zn-dependent exopeptidases"/>
    <property type="match status" value="1"/>
</dbReference>
<evidence type="ECO:0000313" key="1">
    <source>
        <dbReference type="EMBL" id="MEJ8473766.1"/>
    </source>
</evidence>
<keyword evidence="2" id="KW-1185">Reference proteome</keyword>
<organism evidence="1 2">
    <name type="scientific">Roseibium algae</name>
    <dbReference type="NCBI Taxonomy" id="3123038"/>
    <lineage>
        <taxon>Bacteria</taxon>
        <taxon>Pseudomonadati</taxon>
        <taxon>Pseudomonadota</taxon>
        <taxon>Alphaproteobacteria</taxon>
        <taxon>Hyphomicrobiales</taxon>
        <taxon>Stappiaceae</taxon>
        <taxon>Roseibium</taxon>
    </lineage>
</organism>
<proteinExistence type="predicted"/>
<dbReference type="InterPro" id="IPR007709">
    <property type="entry name" value="N-FG_amidohydro"/>
</dbReference>
<reference evidence="1 2" key="1">
    <citation type="submission" date="2024-02" db="EMBL/GenBank/DDBJ databases">
        <title>Roseibium algae sp. nov., isolated from marine alga (Grateloupia sp.), showing potential in myo-inositol conversion.</title>
        <authorList>
            <person name="Wang Y."/>
        </authorList>
    </citation>
    <scope>NUCLEOTIDE SEQUENCE [LARGE SCALE GENOMIC DNA]</scope>
    <source>
        <strain evidence="1 2">H3510</strain>
    </source>
</reference>
<name>A0ABU8THX8_9HYPH</name>
<comment type="caution">
    <text evidence="1">The sequence shown here is derived from an EMBL/GenBank/DDBJ whole genome shotgun (WGS) entry which is preliminary data.</text>
</comment>
<evidence type="ECO:0000313" key="2">
    <source>
        <dbReference type="Proteomes" id="UP001385499"/>
    </source>
</evidence>
<dbReference type="Proteomes" id="UP001385499">
    <property type="component" value="Unassembled WGS sequence"/>
</dbReference>
<gene>
    <name evidence="1" type="ORF">V6575_06690</name>
</gene>
<dbReference type="EMBL" id="JBAKIA010000004">
    <property type="protein sequence ID" value="MEJ8473766.1"/>
    <property type="molecule type" value="Genomic_DNA"/>
</dbReference>